<organism evidence="3 4">
    <name type="scientific">Agaribacter flavus</name>
    <dbReference type="NCBI Taxonomy" id="1902781"/>
    <lineage>
        <taxon>Bacteria</taxon>
        <taxon>Pseudomonadati</taxon>
        <taxon>Pseudomonadota</taxon>
        <taxon>Gammaproteobacteria</taxon>
        <taxon>Alteromonadales</taxon>
        <taxon>Alteromonadaceae</taxon>
        <taxon>Agaribacter</taxon>
    </lineage>
</organism>
<reference evidence="4" key="1">
    <citation type="journal article" date="2019" name="Int. J. Syst. Evol. Microbiol.">
        <title>The Global Catalogue of Microorganisms (GCM) 10K type strain sequencing project: providing services to taxonomists for standard genome sequencing and annotation.</title>
        <authorList>
            <consortium name="The Broad Institute Genomics Platform"/>
            <consortium name="The Broad Institute Genome Sequencing Center for Infectious Disease"/>
            <person name="Wu L."/>
            <person name="Ma J."/>
        </authorList>
    </citation>
    <scope>NUCLEOTIDE SEQUENCE [LARGE SCALE GENOMIC DNA]</scope>
    <source>
        <strain evidence="4">KCTC 52473</strain>
    </source>
</reference>
<proteinExistence type="predicted"/>
<comment type="caution">
    <text evidence="3">The sequence shown here is derived from an EMBL/GenBank/DDBJ whole genome shotgun (WGS) entry which is preliminary data.</text>
</comment>
<dbReference type="PANTHER" id="PTHR38038:SF1">
    <property type="entry name" value="PENICILLIN-BINDING PROTEIN ACTIVATOR LPOA"/>
    <property type="match status" value="1"/>
</dbReference>
<dbReference type="CDD" id="cd06339">
    <property type="entry name" value="PBP1_YraM_LppC_lipoprotein-like"/>
    <property type="match status" value="1"/>
</dbReference>
<feature type="signal peptide" evidence="2">
    <location>
        <begin position="1"/>
        <end position="20"/>
    </location>
</feature>
<dbReference type="Pfam" id="PF04348">
    <property type="entry name" value="LppC"/>
    <property type="match status" value="1"/>
</dbReference>
<gene>
    <name evidence="3" type="ORF">ACFOHL_05605</name>
</gene>
<evidence type="ECO:0000313" key="3">
    <source>
        <dbReference type="EMBL" id="MFC3121086.1"/>
    </source>
</evidence>
<sequence length="642" mass="71550">MRIHRLLLACVISIIMSACGGTPKQAPSPVVKKQATQQQEVTRSPIEEITDRYEKTKNKQSTVEALLHYAFELQLDNNCDDSNTIVFHLYNTQLSNKQLAELELLRSECLLKEILDKPKDTSSAQKLDYADTWLANAKDLSHANYSLTDSYTSRLALANAVKQVLAGQYNESIEMLARNISSPSILSTHRVSLLWQALSQQTQTQRKVLWANTPSLRPYIDLLAIVEDDALADTSRQEAVKAWLQSNAKLEASEQIPSIVSTFTNLTLSEKRDIAVIIPLSGRLASQGNAIKQGILSAYYRYANTLGGDPSEEARSITFIDSGSSETLSEDVSKLNFEEFGVVVGPLLKSHIQEISDLIPSQLARVHLNSPSTSEHQGEDTLLTSYFALSPEQEAQELASLVATQGISKPIVIYEESNISTRMKNAFIERWSELSNQQTETPNRLTEVSFTDSKTMRTGITSALDVLQSKKRIDQLSALSAEVVHSVTRNRRDIEAFVVFASPQDLELLNPIIESSISLFSNKKVPVFATSYSYNHKYNKNSIRDLRNVVFIDMPFVQPEARNSDLSVTVDELYNQPSSTFLRLFAFGYDALTVAKNALQLKLFEQVSKKGLSGELSVSRDGLVNRRLSPLEIQDTDNIDGD</sequence>
<dbReference type="EMBL" id="JBHRSW010000006">
    <property type="protein sequence ID" value="MFC3121086.1"/>
    <property type="molecule type" value="Genomic_DNA"/>
</dbReference>
<dbReference type="InterPro" id="IPR007443">
    <property type="entry name" value="LpoA"/>
</dbReference>
<dbReference type="PROSITE" id="PS51257">
    <property type="entry name" value="PROKAR_LIPOPROTEIN"/>
    <property type="match status" value="1"/>
</dbReference>
<keyword evidence="2" id="KW-0732">Signal</keyword>
<feature type="chain" id="PRO_5045730427" evidence="2">
    <location>
        <begin position="21"/>
        <end position="642"/>
    </location>
</feature>
<dbReference type="SUPFAM" id="SSF53822">
    <property type="entry name" value="Periplasmic binding protein-like I"/>
    <property type="match status" value="1"/>
</dbReference>
<protein>
    <submittedName>
        <fullName evidence="3">Penicillin-binding protein activator</fullName>
    </submittedName>
</protein>
<evidence type="ECO:0000256" key="2">
    <source>
        <dbReference type="SAM" id="SignalP"/>
    </source>
</evidence>
<dbReference type="InterPro" id="IPR028082">
    <property type="entry name" value="Peripla_BP_I"/>
</dbReference>
<dbReference type="Proteomes" id="UP001595478">
    <property type="component" value="Unassembled WGS sequence"/>
</dbReference>
<name>A0ABV7FP93_9ALTE</name>
<dbReference type="Gene3D" id="3.40.50.2300">
    <property type="match status" value="2"/>
</dbReference>
<keyword evidence="1" id="KW-0472">Membrane</keyword>
<dbReference type="RefSeq" id="WP_376919218.1">
    <property type="nucleotide sequence ID" value="NZ_JBHRSW010000006.1"/>
</dbReference>
<accession>A0ABV7FP93</accession>
<keyword evidence="4" id="KW-1185">Reference proteome</keyword>
<evidence type="ECO:0000313" key="4">
    <source>
        <dbReference type="Proteomes" id="UP001595478"/>
    </source>
</evidence>
<dbReference type="PANTHER" id="PTHR38038">
    <property type="entry name" value="PENICILLIN-BINDING PROTEIN ACTIVATOR LPOA"/>
    <property type="match status" value="1"/>
</dbReference>
<evidence type="ECO:0000256" key="1">
    <source>
        <dbReference type="ARBA" id="ARBA00023136"/>
    </source>
</evidence>